<dbReference type="InterPro" id="IPR000118">
    <property type="entry name" value="Granulin"/>
</dbReference>
<reference evidence="8" key="1">
    <citation type="submission" date="2025-08" db="UniProtKB">
        <authorList>
            <consortium name="RefSeq"/>
        </authorList>
    </citation>
    <scope>IDENTIFICATION</scope>
</reference>
<dbReference type="Gene3D" id="2.10.25.160">
    <property type="entry name" value="Granulin"/>
    <property type="match status" value="2"/>
</dbReference>
<dbReference type="PROSITE" id="PS00799">
    <property type="entry name" value="GRANULINS"/>
    <property type="match status" value="2"/>
</dbReference>
<feature type="domain" description="Granulins" evidence="6">
    <location>
        <begin position="51"/>
        <end position="64"/>
    </location>
</feature>
<dbReference type="Pfam" id="PF00396">
    <property type="entry name" value="Granulin"/>
    <property type="match status" value="2"/>
</dbReference>
<comment type="similarity">
    <text evidence="2">Belongs to the granulin family.</text>
</comment>
<evidence type="ECO:0000313" key="7">
    <source>
        <dbReference type="Proteomes" id="UP000504632"/>
    </source>
</evidence>
<evidence type="ECO:0000256" key="2">
    <source>
        <dbReference type="ARBA" id="ARBA00010093"/>
    </source>
</evidence>
<dbReference type="OrthoDB" id="5949339at2759"/>
<dbReference type="Proteomes" id="UP000504632">
    <property type="component" value="Chromosome 12"/>
</dbReference>
<dbReference type="InParanoid" id="A0A6J2WFU6"/>
<accession>A0A6J2WFU6</accession>
<dbReference type="GO" id="GO:0005576">
    <property type="term" value="C:extracellular region"/>
    <property type="evidence" value="ECO:0007669"/>
    <property type="project" value="UniProtKB-SubCell"/>
</dbReference>
<feature type="chain" id="PRO_5026718308" evidence="5">
    <location>
        <begin position="18"/>
        <end position="186"/>
    </location>
</feature>
<dbReference type="PANTHER" id="PTHR12274:SF3">
    <property type="entry name" value="PROGRANULIN"/>
    <property type="match status" value="1"/>
</dbReference>
<sequence>MKMIAVVMLLMVGLVTSSTVCPDGNECPDDYTCCKTQSGYGCCPAPHAVCCADEKHCCPEGYICNLSTGQCDKAGLPFFKGPLLRQVPAKEPETLRSAAVGSESVSVSVVYCDSYTVCPDRTTCCKSPYGQWYCCPYSMGSCCRDGVHCCPHGYQCDPTSTYCRRGGFSLLASPRLPSQRVETTEE</sequence>
<evidence type="ECO:0000256" key="1">
    <source>
        <dbReference type="ARBA" id="ARBA00004613"/>
    </source>
</evidence>
<dbReference type="GeneID" id="115824776"/>
<evidence type="ECO:0000256" key="5">
    <source>
        <dbReference type="SAM" id="SignalP"/>
    </source>
</evidence>
<dbReference type="SMART" id="SM00277">
    <property type="entry name" value="GRAN"/>
    <property type="match status" value="2"/>
</dbReference>
<protein>
    <submittedName>
        <fullName evidence="8">Progranulin-like</fullName>
    </submittedName>
</protein>
<feature type="signal peptide" evidence="5">
    <location>
        <begin position="1"/>
        <end position="17"/>
    </location>
</feature>
<gene>
    <name evidence="8" type="primary">LOC115824776</name>
</gene>
<keyword evidence="4" id="KW-1015">Disulfide bond</keyword>
<dbReference type="InterPro" id="IPR037277">
    <property type="entry name" value="Granulin_sf"/>
</dbReference>
<proteinExistence type="inferred from homology"/>
<evidence type="ECO:0000256" key="3">
    <source>
        <dbReference type="ARBA" id="ARBA00022525"/>
    </source>
</evidence>
<keyword evidence="7" id="KW-1185">Reference proteome</keyword>
<keyword evidence="3" id="KW-0964">Secreted</keyword>
<evidence type="ECO:0000259" key="6">
    <source>
        <dbReference type="PROSITE" id="PS00799"/>
    </source>
</evidence>
<name>A0A6J2WFU6_CHACN</name>
<keyword evidence="5" id="KW-0732">Signal</keyword>
<organism evidence="7 8">
    <name type="scientific">Chanos chanos</name>
    <name type="common">Milkfish</name>
    <name type="synonym">Mugil chanos</name>
    <dbReference type="NCBI Taxonomy" id="29144"/>
    <lineage>
        <taxon>Eukaryota</taxon>
        <taxon>Metazoa</taxon>
        <taxon>Chordata</taxon>
        <taxon>Craniata</taxon>
        <taxon>Vertebrata</taxon>
        <taxon>Euteleostomi</taxon>
        <taxon>Actinopterygii</taxon>
        <taxon>Neopterygii</taxon>
        <taxon>Teleostei</taxon>
        <taxon>Ostariophysi</taxon>
        <taxon>Gonorynchiformes</taxon>
        <taxon>Chanidae</taxon>
        <taxon>Chanos</taxon>
    </lineage>
</organism>
<feature type="domain" description="Granulins" evidence="6">
    <location>
        <begin position="143"/>
        <end position="156"/>
    </location>
</feature>
<dbReference type="AlphaFoldDB" id="A0A6J2WFU6"/>
<dbReference type="PANTHER" id="PTHR12274">
    <property type="entry name" value="GRANULIN"/>
    <property type="match status" value="1"/>
</dbReference>
<comment type="subcellular location">
    <subcellularLocation>
        <location evidence="1">Secreted</location>
    </subcellularLocation>
</comment>
<evidence type="ECO:0000313" key="8">
    <source>
        <dbReference type="RefSeq" id="XP_030644390.1"/>
    </source>
</evidence>
<dbReference type="InterPro" id="IPR039036">
    <property type="entry name" value="Granulin_fam"/>
</dbReference>
<evidence type="ECO:0000256" key="4">
    <source>
        <dbReference type="ARBA" id="ARBA00023157"/>
    </source>
</evidence>
<dbReference type="RefSeq" id="XP_030644390.1">
    <property type="nucleotide sequence ID" value="XM_030788530.1"/>
</dbReference>
<dbReference type="SUPFAM" id="SSF57277">
    <property type="entry name" value="Granulin repeat"/>
    <property type="match status" value="1"/>
</dbReference>